<dbReference type="AlphaFoldDB" id="A0A9J6E6C6"/>
<keyword evidence="1 2" id="KW-0175">Coiled coil</keyword>
<dbReference type="InterPro" id="IPR050719">
    <property type="entry name" value="Cortactin-Actin_Reg"/>
</dbReference>
<sequence>MAGRGAIKSQPGSAACSYEGFDKLTSSTLKRHPKMELNKNELLKLLSVLEGELQAREIVIAVLKAEQVKQLLYPRKAGTNGAASSDPWAALQRDVLNAFDKRFDVTSVRALHGLQLHHLEQLIALHRRVQARNREELRALEQRCAKLCRELEEERGKRAQDTAQGDNVTFLLEKEREHLRHEVDLERQQSHRLEKELQQANEALEMERTRQKQMVLLLLAERKRLIVRIIQERQRGDQLLQSLKDEKARSSEMVEGLEEESKRSLQMEEELERQAADFEMERERFQTQVAELKAQNAQQQAELERLRQEAERLVPPPAPAPLGEGVRSATIITPASAPAPTVRAAVPTPTPPRGVAVVPKVPPSATKTTPPTVPQVPPKPTPDRTLVKKPGMPTTPGTPGIASATGTVLRPTPPPVPPNKPVLQRKDLGPKPPVPPRTVPDSATQVWTLLADALGPSPSYPPLLPPLLLLSPLLPRTFSLVMSSSTLPMTRAGSCTDKSVISRVLWPDLTGMV</sequence>
<evidence type="ECO:0000256" key="3">
    <source>
        <dbReference type="SAM" id="MobiDB-lite"/>
    </source>
</evidence>
<organism evidence="5 6">
    <name type="scientific">Rhipicephalus microplus</name>
    <name type="common">Cattle tick</name>
    <name type="synonym">Boophilus microplus</name>
    <dbReference type="NCBI Taxonomy" id="6941"/>
    <lineage>
        <taxon>Eukaryota</taxon>
        <taxon>Metazoa</taxon>
        <taxon>Ecdysozoa</taxon>
        <taxon>Arthropoda</taxon>
        <taxon>Chelicerata</taxon>
        <taxon>Arachnida</taxon>
        <taxon>Acari</taxon>
        <taxon>Parasitiformes</taxon>
        <taxon>Ixodida</taxon>
        <taxon>Ixodoidea</taxon>
        <taxon>Ixodidae</taxon>
        <taxon>Rhipicephalinae</taxon>
        <taxon>Rhipicephalus</taxon>
        <taxon>Boophilus</taxon>
    </lineage>
</organism>
<feature type="region of interest" description="Disordered" evidence="3">
    <location>
        <begin position="362"/>
        <end position="440"/>
    </location>
</feature>
<feature type="coiled-coil region" evidence="2">
    <location>
        <begin position="130"/>
        <end position="214"/>
    </location>
</feature>
<evidence type="ECO:0000313" key="6">
    <source>
        <dbReference type="Proteomes" id="UP000821866"/>
    </source>
</evidence>
<protein>
    <recommendedName>
        <fullName evidence="4">Cortactin-binding protein-2 N-terminal domain-containing protein</fullName>
    </recommendedName>
</protein>
<dbReference type="VEuPathDB" id="VectorBase:LOC119163670"/>
<proteinExistence type="predicted"/>
<dbReference type="InterPro" id="IPR019131">
    <property type="entry name" value="Cortactin-binding_p2_N"/>
</dbReference>
<comment type="caution">
    <text evidence="5">The sequence shown here is derived from an EMBL/GenBank/DDBJ whole genome shotgun (WGS) entry which is preliminary data.</text>
</comment>
<evidence type="ECO:0000313" key="5">
    <source>
        <dbReference type="EMBL" id="KAH8029868.1"/>
    </source>
</evidence>
<feature type="domain" description="Cortactin-binding protein-2 N-terminal" evidence="4">
    <location>
        <begin position="36"/>
        <end position="224"/>
    </location>
</feature>
<accession>A0A9J6E6C6</accession>
<gene>
    <name evidence="5" type="ORF">HPB51_004903</name>
</gene>
<feature type="compositionally biased region" description="Pro residues" evidence="3">
    <location>
        <begin position="411"/>
        <end position="420"/>
    </location>
</feature>
<feature type="compositionally biased region" description="Pro residues" evidence="3">
    <location>
        <begin position="371"/>
        <end position="380"/>
    </location>
</feature>
<dbReference type="PANTHER" id="PTHR23166">
    <property type="entry name" value="FILAMIN/GPBP-INTERACTING PROTEIN"/>
    <property type="match status" value="1"/>
</dbReference>
<dbReference type="EMBL" id="JABSTU010000005">
    <property type="protein sequence ID" value="KAH8029868.1"/>
    <property type="molecule type" value="Genomic_DNA"/>
</dbReference>
<feature type="region of interest" description="Disordered" evidence="3">
    <location>
        <begin position="245"/>
        <end position="266"/>
    </location>
</feature>
<feature type="compositionally biased region" description="Low complexity" evidence="3">
    <location>
        <begin position="390"/>
        <end position="410"/>
    </location>
</feature>
<keyword evidence="6" id="KW-1185">Reference proteome</keyword>
<reference evidence="5" key="1">
    <citation type="journal article" date="2020" name="Cell">
        <title>Large-Scale Comparative Analyses of Tick Genomes Elucidate Their Genetic Diversity and Vector Capacities.</title>
        <authorList>
            <consortium name="Tick Genome and Microbiome Consortium (TIGMIC)"/>
            <person name="Jia N."/>
            <person name="Wang J."/>
            <person name="Shi W."/>
            <person name="Du L."/>
            <person name="Sun Y."/>
            <person name="Zhan W."/>
            <person name="Jiang J.F."/>
            <person name="Wang Q."/>
            <person name="Zhang B."/>
            <person name="Ji P."/>
            <person name="Bell-Sakyi L."/>
            <person name="Cui X.M."/>
            <person name="Yuan T.T."/>
            <person name="Jiang B.G."/>
            <person name="Yang W.F."/>
            <person name="Lam T.T."/>
            <person name="Chang Q.C."/>
            <person name="Ding S.J."/>
            <person name="Wang X.J."/>
            <person name="Zhu J.G."/>
            <person name="Ruan X.D."/>
            <person name="Zhao L."/>
            <person name="Wei J.T."/>
            <person name="Ye R.Z."/>
            <person name="Que T.C."/>
            <person name="Du C.H."/>
            <person name="Zhou Y.H."/>
            <person name="Cheng J.X."/>
            <person name="Dai P.F."/>
            <person name="Guo W.B."/>
            <person name="Han X.H."/>
            <person name="Huang E.J."/>
            <person name="Li L.F."/>
            <person name="Wei W."/>
            <person name="Gao Y.C."/>
            <person name="Liu J.Z."/>
            <person name="Shao H.Z."/>
            <person name="Wang X."/>
            <person name="Wang C.C."/>
            <person name="Yang T.C."/>
            <person name="Huo Q.B."/>
            <person name="Li W."/>
            <person name="Chen H.Y."/>
            <person name="Chen S.E."/>
            <person name="Zhou L.G."/>
            <person name="Ni X.B."/>
            <person name="Tian J.H."/>
            <person name="Sheng Y."/>
            <person name="Liu T."/>
            <person name="Pan Y.S."/>
            <person name="Xia L.Y."/>
            <person name="Li J."/>
            <person name="Zhao F."/>
            <person name="Cao W.C."/>
        </authorList>
    </citation>
    <scope>NUCLEOTIDE SEQUENCE</scope>
    <source>
        <strain evidence="5">Rmic-2018</strain>
    </source>
</reference>
<evidence type="ECO:0000256" key="1">
    <source>
        <dbReference type="ARBA" id="ARBA00023054"/>
    </source>
</evidence>
<reference evidence="5" key="2">
    <citation type="submission" date="2021-09" db="EMBL/GenBank/DDBJ databases">
        <authorList>
            <person name="Jia N."/>
            <person name="Wang J."/>
            <person name="Shi W."/>
            <person name="Du L."/>
            <person name="Sun Y."/>
            <person name="Zhan W."/>
            <person name="Jiang J."/>
            <person name="Wang Q."/>
            <person name="Zhang B."/>
            <person name="Ji P."/>
            <person name="Sakyi L.B."/>
            <person name="Cui X."/>
            <person name="Yuan T."/>
            <person name="Jiang B."/>
            <person name="Yang W."/>
            <person name="Lam T.T.-Y."/>
            <person name="Chang Q."/>
            <person name="Ding S."/>
            <person name="Wang X."/>
            <person name="Zhu J."/>
            <person name="Ruan X."/>
            <person name="Zhao L."/>
            <person name="Wei J."/>
            <person name="Que T."/>
            <person name="Du C."/>
            <person name="Cheng J."/>
            <person name="Dai P."/>
            <person name="Han X."/>
            <person name="Huang E."/>
            <person name="Gao Y."/>
            <person name="Liu J."/>
            <person name="Shao H."/>
            <person name="Ye R."/>
            <person name="Li L."/>
            <person name="Wei W."/>
            <person name="Wang X."/>
            <person name="Wang C."/>
            <person name="Huo Q."/>
            <person name="Li W."/>
            <person name="Guo W."/>
            <person name="Chen H."/>
            <person name="Chen S."/>
            <person name="Zhou L."/>
            <person name="Zhou L."/>
            <person name="Ni X."/>
            <person name="Tian J."/>
            <person name="Zhou Y."/>
            <person name="Sheng Y."/>
            <person name="Liu T."/>
            <person name="Pan Y."/>
            <person name="Xia L."/>
            <person name="Li J."/>
            <person name="Zhao F."/>
            <person name="Cao W."/>
        </authorList>
    </citation>
    <scope>NUCLEOTIDE SEQUENCE</scope>
    <source>
        <strain evidence="5">Rmic-2018</strain>
        <tissue evidence="5">Larvae</tissue>
    </source>
</reference>
<evidence type="ECO:0000259" key="4">
    <source>
        <dbReference type="Pfam" id="PF09727"/>
    </source>
</evidence>
<evidence type="ECO:0000256" key="2">
    <source>
        <dbReference type="SAM" id="Coils"/>
    </source>
</evidence>
<dbReference type="PANTHER" id="PTHR23166:SF5">
    <property type="entry name" value="CTTNBP2 N-TERMINAL-LIKE PROTEIN"/>
    <property type="match status" value="1"/>
</dbReference>
<name>A0A9J6E6C6_RHIMP</name>
<dbReference type="Proteomes" id="UP000821866">
    <property type="component" value="Chromosome 3"/>
</dbReference>
<dbReference type="Pfam" id="PF09727">
    <property type="entry name" value="CortBP2"/>
    <property type="match status" value="1"/>
</dbReference>